<organism evidence="2 3">
    <name type="scientific">Pseudoalteromonas peptidolytica F12-50-A1</name>
    <dbReference type="NCBI Taxonomy" id="1315280"/>
    <lineage>
        <taxon>Bacteria</taxon>
        <taxon>Pseudomonadati</taxon>
        <taxon>Pseudomonadota</taxon>
        <taxon>Gammaproteobacteria</taxon>
        <taxon>Alteromonadales</taxon>
        <taxon>Pseudoalteromonadaceae</taxon>
        <taxon>Pseudoalteromonas</taxon>
    </lineage>
</organism>
<dbReference type="SUPFAM" id="SSF49899">
    <property type="entry name" value="Concanavalin A-like lectins/glucanases"/>
    <property type="match status" value="1"/>
</dbReference>
<name>A0A8I0N126_9GAMM</name>
<feature type="coiled-coil region" evidence="1">
    <location>
        <begin position="104"/>
        <end position="201"/>
    </location>
</feature>
<protein>
    <recommendedName>
        <fullName evidence="4">LamG-like jellyroll fold domain-containing protein</fullName>
    </recommendedName>
</protein>
<keyword evidence="1" id="KW-0175">Coiled coil</keyword>
<sequence length="201" mass="22607">MRDYEALTLNEWYFITGVREGEYIKLYRNGELRGTEYVGNGSIADTSRRLRFATWEKSTLYSHSASVLDDVQIYSRALSETEIARLSQGGLFAKSTLQLCKSQLDSAELSISSLSTQIVNLRNLSNILENKVASLVNENDSLNKTISELTHTTQNQQQEITELENSNMLLLEESAQKDVHISTLNQEILNLKAELAALKGE</sequence>
<comment type="caution">
    <text evidence="2">The sequence shown here is derived from an EMBL/GenBank/DDBJ whole genome shotgun (WGS) entry which is preliminary data.</text>
</comment>
<dbReference type="AlphaFoldDB" id="A0A8I0N126"/>
<evidence type="ECO:0000256" key="1">
    <source>
        <dbReference type="SAM" id="Coils"/>
    </source>
</evidence>
<dbReference type="InterPro" id="IPR013320">
    <property type="entry name" value="ConA-like_dom_sf"/>
</dbReference>
<keyword evidence="3" id="KW-1185">Reference proteome</keyword>
<dbReference type="Proteomes" id="UP000660708">
    <property type="component" value="Unassembled WGS sequence"/>
</dbReference>
<evidence type="ECO:0008006" key="4">
    <source>
        <dbReference type="Google" id="ProtNLM"/>
    </source>
</evidence>
<dbReference type="EMBL" id="AQHF01000034">
    <property type="protein sequence ID" value="MBE0348958.1"/>
    <property type="molecule type" value="Genomic_DNA"/>
</dbReference>
<dbReference type="Gene3D" id="2.60.120.200">
    <property type="match status" value="1"/>
</dbReference>
<dbReference type="Pfam" id="PF13385">
    <property type="entry name" value="Laminin_G_3"/>
    <property type="match status" value="1"/>
</dbReference>
<reference evidence="2 3" key="1">
    <citation type="submission" date="2015-06" db="EMBL/GenBank/DDBJ databases">
        <title>Genome sequence of Pseudoalteromonas peptidolytica.</title>
        <authorList>
            <person name="Xie B.-B."/>
            <person name="Rong J.-C."/>
            <person name="Qin Q.-L."/>
            <person name="Zhang Y.-Z."/>
        </authorList>
    </citation>
    <scope>NUCLEOTIDE SEQUENCE [LARGE SCALE GENOMIC DNA]</scope>
    <source>
        <strain evidence="2 3">F12-50-A1</strain>
    </source>
</reference>
<accession>A0A8I0N126</accession>
<proteinExistence type="predicted"/>
<evidence type="ECO:0000313" key="3">
    <source>
        <dbReference type="Proteomes" id="UP000660708"/>
    </source>
</evidence>
<evidence type="ECO:0000313" key="2">
    <source>
        <dbReference type="EMBL" id="MBE0348958.1"/>
    </source>
</evidence>
<gene>
    <name evidence="2" type="ORF">PPEP_b0829</name>
</gene>